<evidence type="ECO:0000313" key="2">
    <source>
        <dbReference type="Proteomes" id="UP000663651"/>
    </source>
</evidence>
<dbReference type="EMBL" id="CP071382">
    <property type="protein sequence ID" value="QSV45019.1"/>
    <property type="molecule type" value="Genomic_DNA"/>
</dbReference>
<proteinExistence type="predicted"/>
<protein>
    <submittedName>
        <fullName evidence="1">PEP-CTERM/exosortase system-associated acyltransferase</fullName>
    </submittedName>
</protein>
<dbReference type="InterPro" id="IPR016181">
    <property type="entry name" value="Acyl_CoA_acyltransferase"/>
</dbReference>
<keyword evidence="1" id="KW-0808">Transferase</keyword>
<keyword evidence="2" id="KW-1185">Reference proteome</keyword>
<dbReference type="Proteomes" id="UP000663651">
    <property type="component" value="Chromosome"/>
</dbReference>
<dbReference type="SUPFAM" id="SSF55729">
    <property type="entry name" value="Acyl-CoA N-acyltransferases (Nat)"/>
    <property type="match status" value="1"/>
</dbReference>
<dbReference type="RefSeq" id="WP_207162825.1">
    <property type="nucleotide sequence ID" value="NZ_CP071382.1"/>
</dbReference>
<dbReference type="NCBIfam" id="TIGR03694">
    <property type="entry name" value="exosort_acyl"/>
    <property type="match status" value="1"/>
</dbReference>
<name>A0ABX7Q110_9BACT</name>
<dbReference type="Gene3D" id="3.40.630.30">
    <property type="match status" value="1"/>
</dbReference>
<evidence type="ECO:0000313" key="1">
    <source>
        <dbReference type="EMBL" id="QSV45019.1"/>
    </source>
</evidence>
<organism evidence="1 2">
    <name type="scientific">Geobacter benzoatilyticus</name>
    <dbReference type="NCBI Taxonomy" id="2815309"/>
    <lineage>
        <taxon>Bacteria</taxon>
        <taxon>Pseudomonadati</taxon>
        <taxon>Thermodesulfobacteriota</taxon>
        <taxon>Desulfuromonadia</taxon>
        <taxon>Geobacterales</taxon>
        <taxon>Geobacteraceae</taxon>
        <taxon>Geobacter</taxon>
    </lineage>
</organism>
<accession>A0ABX7Q110</accession>
<keyword evidence="1" id="KW-0012">Acyltransferase</keyword>
<dbReference type="GO" id="GO:0016746">
    <property type="term" value="F:acyltransferase activity"/>
    <property type="evidence" value="ECO:0007669"/>
    <property type="project" value="UniProtKB-KW"/>
</dbReference>
<gene>
    <name evidence="1" type="ORF">JZM60_12785</name>
</gene>
<reference evidence="1 2" key="1">
    <citation type="submission" date="2021-03" db="EMBL/GenBank/DDBJ databases">
        <title>Geobacter metallireducens gen. nov. sp. nov., a microorganism capable of coupling the complete oxidation of organic compounds to the reduction of iron and other metals.</title>
        <authorList>
            <person name="Li Y."/>
        </authorList>
    </citation>
    <scope>NUCLEOTIDE SEQUENCE [LARGE SCALE GENOMIC DNA]</scope>
    <source>
        <strain evidence="1 2">Jerry-YX</strain>
    </source>
</reference>
<dbReference type="Pfam" id="PF13444">
    <property type="entry name" value="Acetyltransf_5"/>
    <property type="match status" value="1"/>
</dbReference>
<dbReference type="InterPro" id="IPR022484">
    <property type="entry name" value="PEP-CTERM/exosrtase_acylTfrase"/>
</dbReference>
<sequence length="279" mass="31843">MMSIEANTRIKSSAENSFNLKEAYDHWFDVIPANTPGLVERANRLRYQVYCVENNYEDPSAHPYGIERDEYDRRSVHRLLADRTSGSIAGTVRLILPAHKPEESFPIQGICKSPRLSDPKMFYPGRAAEISRFCISKEFRQTLLPEESACETTPWSDTGKQDLIPYITLGLMKGIVQMSAEHGVTDLFAVMEPSLLRLLTRFGIFFKPIGPIVQYHGMRQPCYENVEKLLGKIWNIRKDVWEVITEEGTLLDQLKNKHNAAASCKFTQMKRCAVPMHAC</sequence>